<dbReference type="EMBL" id="GL871234">
    <property type="protein sequence ID" value="EGC31739.1"/>
    <property type="molecule type" value="Genomic_DNA"/>
</dbReference>
<dbReference type="STRING" id="5786.F0ZWF2"/>
<gene>
    <name evidence="2" type="ORF">DICPUDRAFT_156380</name>
</gene>
<name>F0ZWF2_DICPU</name>
<dbReference type="OrthoDB" id="21262at2759"/>
<dbReference type="AlphaFoldDB" id="F0ZWF2"/>
<dbReference type="eggNOG" id="ENOG502RSSW">
    <property type="taxonomic scope" value="Eukaryota"/>
</dbReference>
<dbReference type="VEuPathDB" id="AmoebaDB:DICPUDRAFT_156380"/>
<reference evidence="3" key="1">
    <citation type="journal article" date="2011" name="Genome Biol.">
        <title>Comparative genomics of the social amoebae Dictyostelium discoideum and Dictyostelium purpureum.</title>
        <authorList>
            <consortium name="US DOE Joint Genome Institute (JGI-PGF)"/>
            <person name="Sucgang R."/>
            <person name="Kuo A."/>
            <person name="Tian X."/>
            <person name="Salerno W."/>
            <person name="Parikh A."/>
            <person name="Feasley C.L."/>
            <person name="Dalin E."/>
            <person name="Tu H."/>
            <person name="Huang E."/>
            <person name="Barry K."/>
            <person name="Lindquist E."/>
            <person name="Shapiro H."/>
            <person name="Bruce D."/>
            <person name="Schmutz J."/>
            <person name="Salamov A."/>
            <person name="Fey P."/>
            <person name="Gaudet P."/>
            <person name="Anjard C."/>
            <person name="Babu M.M."/>
            <person name="Basu S."/>
            <person name="Bushmanova Y."/>
            <person name="van der Wel H."/>
            <person name="Katoh-Kurasawa M."/>
            <person name="Dinh C."/>
            <person name="Coutinho P.M."/>
            <person name="Saito T."/>
            <person name="Elias M."/>
            <person name="Schaap P."/>
            <person name="Kay R.R."/>
            <person name="Henrissat B."/>
            <person name="Eichinger L."/>
            <person name="Rivero F."/>
            <person name="Putnam N.H."/>
            <person name="West C.M."/>
            <person name="Loomis W.F."/>
            <person name="Chisholm R.L."/>
            <person name="Shaulsky G."/>
            <person name="Strassmann J.E."/>
            <person name="Queller D.C."/>
            <person name="Kuspa A."/>
            <person name="Grigoriev I.V."/>
        </authorList>
    </citation>
    <scope>NUCLEOTIDE SEQUENCE [LARGE SCALE GENOMIC DNA]</scope>
    <source>
        <strain evidence="3">QSDP1</strain>
    </source>
</reference>
<proteinExistence type="predicted"/>
<dbReference type="FunCoup" id="F0ZWF2">
    <property type="interactions" value="229"/>
</dbReference>
<dbReference type="InParanoid" id="F0ZWF2"/>
<dbReference type="Proteomes" id="UP000001064">
    <property type="component" value="Unassembled WGS sequence"/>
</dbReference>
<feature type="region of interest" description="Disordered" evidence="1">
    <location>
        <begin position="1"/>
        <end position="31"/>
    </location>
</feature>
<sequence>PAPAKPPALQQPTPIPQQQQQQHQSQLVAKRPATTPALTTNHAITTQKHTNLSQQELNQTYWERVNTVKKHLPEIELLIPKIIENYSQQPGNSVTSKIESYRKRFMDFVQIVKVTPETAKSPLNLDELFEAEKYLMNMYLTSLSEEEQFKKIITIIDEKPVESLMLFEKDLLNSFERTKRYFSEAFLTKTGGVSSKAPSTLWFKNPALNNPFAGATTCQYNPIVPKKKQSIKIDSPTPEYKKIKKGNFEIFEKEQKICNNLKNDLIEFTKHDNTLLPAKFIDNDTILISETLINDKIFDSSSGNNNNLYIHFNKSQFSNNWKGSDNNPPLFIVSSPSIQISSDGELFSIQPLCSLYWDKAENIIKSFKQSLFRSDRITNELNQIKQLNRYQIESHLDIINAKFSIQFSTKSIMLLNRSKLNNNQKQQQNNNKLKRIENNTDEASLTLCNNYESYYNLSIILDIPDNYPYSPVTFSFPPEYSISSFLKDIEIKMKKEFENLNEQQKQSSINTNNTNNNENTLQTNRSIIETIKIFENIINKL</sequence>
<feature type="non-terminal residue" evidence="2">
    <location>
        <position position="541"/>
    </location>
</feature>
<evidence type="ECO:0000256" key="1">
    <source>
        <dbReference type="SAM" id="MobiDB-lite"/>
    </source>
</evidence>
<evidence type="ECO:0000313" key="3">
    <source>
        <dbReference type="Proteomes" id="UP000001064"/>
    </source>
</evidence>
<organism evidence="2 3">
    <name type="scientific">Dictyostelium purpureum</name>
    <name type="common">Slime mold</name>
    <dbReference type="NCBI Taxonomy" id="5786"/>
    <lineage>
        <taxon>Eukaryota</taxon>
        <taxon>Amoebozoa</taxon>
        <taxon>Evosea</taxon>
        <taxon>Eumycetozoa</taxon>
        <taxon>Dictyostelia</taxon>
        <taxon>Dictyosteliales</taxon>
        <taxon>Dictyosteliaceae</taxon>
        <taxon>Dictyostelium</taxon>
    </lineage>
</organism>
<evidence type="ECO:0000313" key="2">
    <source>
        <dbReference type="EMBL" id="EGC31739.1"/>
    </source>
</evidence>
<keyword evidence="3" id="KW-1185">Reference proteome</keyword>
<dbReference type="RefSeq" id="XP_003291746.1">
    <property type="nucleotide sequence ID" value="XM_003291698.1"/>
</dbReference>
<dbReference type="KEGG" id="dpp:DICPUDRAFT_156380"/>
<dbReference type="GeneID" id="10505494"/>
<accession>F0ZWF2</accession>
<feature type="compositionally biased region" description="Low complexity" evidence="1">
    <location>
        <begin position="7"/>
        <end position="26"/>
    </location>
</feature>
<protein>
    <submittedName>
        <fullName evidence="2">Uncharacterized protein</fullName>
    </submittedName>
</protein>
<dbReference type="OMA" id="WFKNPAL"/>